<name>A0ABP8TQK4_9ACTN</name>
<dbReference type="Proteomes" id="UP001500212">
    <property type="component" value="Unassembled WGS sequence"/>
</dbReference>
<evidence type="ECO:0008006" key="4">
    <source>
        <dbReference type="Google" id="ProtNLM"/>
    </source>
</evidence>
<dbReference type="RefSeq" id="WP_345358815.1">
    <property type="nucleotide sequence ID" value="NZ_BAABHJ010000017.1"/>
</dbReference>
<gene>
    <name evidence="2" type="ORF">GCM10023195_49190</name>
</gene>
<feature type="signal peptide" evidence="1">
    <location>
        <begin position="1"/>
        <end position="23"/>
    </location>
</feature>
<keyword evidence="1" id="KW-0732">Signal</keyword>
<evidence type="ECO:0000256" key="1">
    <source>
        <dbReference type="SAM" id="SignalP"/>
    </source>
</evidence>
<proteinExistence type="predicted"/>
<reference evidence="3" key="1">
    <citation type="journal article" date="2019" name="Int. J. Syst. Evol. Microbiol.">
        <title>The Global Catalogue of Microorganisms (GCM) 10K type strain sequencing project: providing services to taxonomists for standard genome sequencing and annotation.</title>
        <authorList>
            <consortium name="The Broad Institute Genomics Platform"/>
            <consortium name="The Broad Institute Genome Sequencing Center for Infectious Disease"/>
            <person name="Wu L."/>
            <person name="Ma J."/>
        </authorList>
    </citation>
    <scope>NUCLEOTIDE SEQUENCE [LARGE SCALE GENOMIC DNA]</scope>
    <source>
        <strain evidence="3">JCM 17938</strain>
    </source>
</reference>
<protein>
    <recommendedName>
        <fullName evidence="4">SH3b domain-containing protein</fullName>
    </recommendedName>
</protein>
<evidence type="ECO:0000313" key="3">
    <source>
        <dbReference type="Proteomes" id="UP001500212"/>
    </source>
</evidence>
<feature type="chain" id="PRO_5046574573" description="SH3b domain-containing protein" evidence="1">
    <location>
        <begin position="24"/>
        <end position="119"/>
    </location>
</feature>
<comment type="caution">
    <text evidence="2">The sequence shown here is derived from an EMBL/GenBank/DDBJ whole genome shotgun (WGS) entry which is preliminary data.</text>
</comment>
<dbReference type="Gene3D" id="2.30.30.40">
    <property type="entry name" value="SH3 Domains"/>
    <property type="match status" value="1"/>
</dbReference>
<evidence type="ECO:0000313" key="2">
    <source>
        <dbReference type="EMBL" id="GAA4611595.1"/>
    </source>
</evidence>
<dbReference type="EMBL" id="BAABHJ010000017">
    <property type="protein sequence ID" value="GAA4611595.1"/>
    <property type="molecule type" value="Genomic_DNA"/>
</dbReference>
<organism evidence="2 3">
    <name type="scientific">Actinoallomurus liliacearum</name>
    <dbReference type="NCBI Taxonomy" id="1080073"/>
    <lineage>
        <taxon>Bacteria</taxon>
        <taxon>Bacillati</taxon>
        <taxon>Actinomycetota</taxon>
        <taxon>Actinomycetes</taxon>
        <taxon>Streptosporangiales</taxon>
        <taxon>Thermomonosporaceae</taxon>
        <taxon>Actinoallomurus</taxon>
    </lineage>
</organism>
<keyword evidence="3" id="KW-1185">Reference proteome</keyword>
<sequence>MKLRNRVIAAVAAATIAGGGVLATGTAAGAAIRPVAAPAAHVPSAKTIAYQVVGVRKGRELAVRASASSTARTVGHLKAGATTTGTGRSSHGYVEVKASNGRIGWVPVKNLRQVQKKGR</sequence>
<accession>A0ABP8TQK4</accession>